<comment type="caution">
    <text evidence="3">The sequence shown here is derived from an EMBL/GenBank/DDBJ whole genome shotgun (WGS) entry which is preliminary data.</text>
</comment>
<dbReference type="PROSITE" id="PS50096">
    <property type="entry name" value="IQ"/>
    <property type="match status" value="1"/>
</dbReference>
<sequence>MSENGEKVTPKVAGIVDDDGDAKYHVRLVHRWLPLPTTPPLDENLVLSFFGLQLELRGTAKTQPDQNAKPQSNGEIGASTESASPARKAVALHFNVDISRSSALLTSLEAITGPFEIVIAGKVPLQPTTESSSSPSPNEQTAAALQQTASVQTDNTLLEINGERFLLDANITGAEVYRRLQFVANRASLATPYELTFRRHNLGQVSAKIVPFARRRDVQDAQIAQLTKIAAEEAALPLDIRCKKLFLIQQLDFEREHYLVAYLGAQLQELHTQLMSGDQWQAYEFAKTLWYFHAPTARLCAQHPLRGHPEIKRLVTRVQEQVQQAVRRIQRRTRSWQRRKKLFALIQQKMQRQKAEKQRQRHQAARRIQHRVRVHQRRRRFLATVEAVMKQQQELRRQQRADELRREELKKEEQRRQELRREELRREELRREELRREELRLEELRVEEKMRRKELRAEEKLQLELLKNDRRRLQQELDDTKLELQELRQLKEARVSVQLQPQTSSRREEESAIEQLRKQEQQRVQQRLDQLELDLRNIKQVRSAVDSQIQTNTHRGANNYGSESARQLRDTEQQQARQRIEELELKLRQQGTKMAVESVTQTEEHSRVESQDESVGTGNDLEWQHNLTLLRAVVKNKKKNASPKNRHTQTDRIDDDDMVYRSAFRPSVIIPRKPTGEWSGTPSWYYGNSSNYSSNSSLLSLKSSIDNLDDLDVTSQPIRSFESFFASDMAPRQPPPSFVELPWRQDSTFLPLKSSRKLVEITPLQPQLTVRLREYEEPIRPIRPTGNSLPVTHSSPGLSPTKLPYITIRQRKAARSP</sequence>
<keyword evidence="1" id="KW-0175">Coiled coil</keyword>
<protein>
    <submittedName>
        <fullName evidence="3">Uncharacterized protein</fullName>
    </submittedName>
</protein>
<accession>A0A8T1WU70</accession>
<keyword evidence="4" id="KW-1185">Reference proteome</keyword>
<dbReference type="AlphaFoldDB" id="A0A8T1WU70"/>
<feature type="region of interest" description="Disordered" evidence="2">
    <location>
        <begin position="546"/>
        <end position="577"/>
    </location>
</feature>
<name>A0A8T1WU70_9STRA</name>
<reference evidence="3" key="1">
    <citation type="submission" date="2021-02" db="EMBL/GenBank/DDBJ databases">
        <authorList>
            <person name="Palmer J.M."/>
        </authorList>
    </citation>
    <scope>NUCLEOTIDE SEQUENCE</scope>
    <source>
        <strain evidence="3">SCRP23</strain>
    </source>
</reference>
<evidence type="ECO:0000256" key="1">
    <source>
        <dbReference type="SAM" id="Coils"/>
    </source>
</evidence>
<feature type="coiled-coil region" evidence="1">
    <location>
        <begin position="392"/>
        <end position="490"/>
    </location>
</feature>
<evidence type="ECO:0000313" key="3">
    <source>
        <dbReference type="EMBL" id="KAG7397682.1"/>
    </source>
</evidence>
<dbReference type="EMBL" id="JAGDFL010000104">
    <property type="protein sequence ID" value="KAG7397682.1"/>
    <property type="molecule type" value="Genomic_DNA"/>
</dbReference>
<feature type="compositionally biased region" description="Basic and acidic residues" evidence="2">
    <location>
        <begin position="566"/>
        <end position="577"/>
    </location>
</feature>
<feature type="compositionally biased region" description="Polar residues" evidence="2">
    <location>
        <begin position="785"/>
        <end position="798"/>
    </location>
</feature>
<proteinExistence type="predicted"/>
<evidence type="ECO:0000313" key="4">
    <source>
        <dbReference type="Proteomes" id="UP000693981"/>
    </source>
</evidence>
<dbReference type="Proteomes" id="UP000693981">
    <property type="component" value="Unassembled WGS sequence"/>
</dbReference>
<organism evidence="3 4">
    <name type="scientific">Phytophthora boehmeriae</name>
    <dbReference type="NCBI Taxonomy" id="109152"/>
    <lineage>
        <taxon>Eukaryota</taxon>
        <taxon>Sar</taxon>
        <taxon>Stramenopiles</taxon>
        <taxon>Oomycota</taxon>
        <taxon>Peronosporomycetes</taxon>
        <taxon>Peronosporales</taxon>
        <taxon>Peronosporaceae</taxon>
        <taxon>Phytophthora</taxon>
    </lineage>
</organism>
<gene>
    <name evidence="3" type="ORF">PHYBOEH_000368</name>
</gene>
<feature type="compositionally biased region" description="Polar residues" evidence="2">
    <location>
        <begin position="546"/>
        <end position="565"/>
    </location>
</feature>
<feature type="region of interest" description="Disordered" evidence="2">
    <location>
        <begin position="60"/>
        <end position="82"/>
    </location>
</feature>
<feature type="region of interest" description="Disordered" evidence="2">
    <location>
        <begin position="781"/>
        <end position="804"/>
    </location>
</feature>
<dbReference type="OrthoDB" id="165427at2759"/>
<evidence type="ECO:0000256" key="2">
    <source>
        <dbReference type="SAM" id="MobiDB-lite"/>
    </source>
</evidence>
<feature type="region of interest" description="Disordered" evidence="2">
    <location>
        <begin position="598"/>
        <end position="619"/>
    </location>
</feature>